<proteinExistence type="inferred from homology"/>
<dbReference type="Gene3D" id="1.20.140.10">
    <property type="entry name" value="Butyryl-CoA Dehydrogenase, subunit A, domain 3"/>
    <property type="match status" value="2"/>
</dbReference>
<organism evidence="6 7">
    <name type="scientific">Nocardia suismassiliense</name>
    <dbReference type="NCBI Taxonomy" id="2077092"/>
    <lineage>
        <taxon>Bacteria</taxon>
        <taxon>Bacillati</taxon>
        <taxon>Actinomycetota</taxon>
        <taxon>Actinomycetes</taxon>
        <taxon>Mycobacteriales</taxon>
        <taxon>Nocardiaceae</taxon>
        <taxon>Nocardia</taxon>
    </lineage>
</organism>
<feature type="region of interest" description="Disordered" evidence="4">
    <location>
        <begin position="619"/>
        <end position="652"/>
    </location>
</feature>
<evidence type="ECO:0000259" key="5">
    <source>
        <dbReference type="Pfam" id="PF00441"/>
    </source>
</evidence>
<dbReference type="Proteomes" id="UP001601948">
    <property type="component" value="Unassembled WGS sequence"/>
</dbReference>
<evidence type="ECO:0000313" key="7">
    <source>
        <dbReference type="Proteomes" id="UP001601948"/>
    </source>
</evidence>
<keyword evidence="2" id="KW-0285">Flavoprotein</keyword>
<comment type="similarity">
    <text evidence="1">Belongs to the acyl-CoA dehydrogenase family.</text>
</comment>
<dbReference type="PANTHER" id="PTHR10909:SF382">
    <property type="entry name" value="ACYL-COENZYME A OXIDASE"/>
    <property type="match status" value="1"/>
</dbReference>
<dbReference type="SUPFAM" id="SSF47203">
    <property type="entry name" value="Acyl-CoA dehydrogenase C-terminal domain-like"/>
    <property type="match status" value="2"/>
</dbReference>
<gene>
    <name evidence="6" type="ORF">ACFYV7_14945</name>
</gene>
<feature type="domain" description="Acyl-CoA dehydrogenase/oxidase C-terminal" evidence="5">
    <location>
        <begin position="309"/>
        <end position="447"/>
    </location>
</feature>
<sequence>MSSRQLYQTHNPHPKDIDMSFLTRASHHDTAALRSSQRPHRTVDPVAALSRALFGDGEHYLRHLQIRDVLAALGDLPGTGQTQTTQARSSYTLLERAIDALGGSARAIAVDDLESYALFDWSAALAPRLLVLLSGHLKLSIAAIENLGDGSAFQQDCLRDLDTGRTAGVTLITELGHGTDAIHLETTATWQPEQRCFRLDSPTPSSVKFMPNLAAEVPRCVVVLARLIVDGADEGVWPFLMRLRTAAGGLAAGVDVKALSDNGFGLWMDNAMTRFHGALLPESALLSGDTAGFDAMGRFHCELTTRQRFARAMSPLSAARLGVAGAAVSAARAGLGLAIGYGHHRRVGPDGASMISHDHVAGQFAHAMSDVWAMTCLVNAVRAHCARDDIDSREVALWSILTKPVASYTAWTVTTMCRHRCAAQGILRANYLTDYVTACEGILTAEGETWATLGAAGRAVRRAGIPGLIHTGEQPRAWWYRLFVERECALAQAPNSARHPDRSAIDLATAVTTRSAVDALWTAASDTNSPAVQRILYDLAALYGLRQVREHADWYDAHGLLGRDRAARLHRELWSRTAAVEYRLPILARSFALPEDLPAPIAGDTTARWIEFAGWQDTLSSADTSRTENEATTEDPPVRPDSPAPRTEASHD</sequence>
<evidence type="ECO:0000256" key="3">
    <source>
        <dbReference type="ARBA" id="ARBA00022827"/>
    </source>
</evidence>
<evidence type="ECO:0000256" key="4">
    <source>
        <dbReference type="SAM" id="MobiDB-lite"/>
    </source>
</evidence>
<dbReference type="PANTHER" id="PTHR10909">
    <property type="entry name" value="ELECTRON TRANSPORT OXIDOREDUCTASE"/>
    <property type="match status" value="1"/>
</dbReference>
<dbReference type="InterPro" id="IPR009075">
    <property type="entry name" value="AcylCo_DH/oxidase_C"/>
</dbReference>
<dbReference type="Pfam" id="PF00441">
    <property type="entry name" value="Acyl-CoA_dh_1"/>
    <property type="match status" value="1"/>
</dbReference>
<accession>A0ABW6QS74</accession>
<dbReference type="RefSeq" id="WP_387717418.1">
    <property type="nucleotide sequence ID" value="NZ_JBIAPI010000002.1"/>
</dbReference>
<dbReference type="InterPro" id="IPR046373">
    <property type="entry name" value="Acyl-CoA_Oxase/DH_mid-dom_sf"/>
</dbReference>
<evidence type="ECO:0000313" key="6">
    <source>
        <dbReference type="EMBL" id="MFF3224087.1"/>
    </source>
</evidence>
<keyword evidence="7" id="KW-1185">Reference proteome</keyword>
<evidence type="ECO:0000256" key="1">
    <source>
        <dbReference type="ARBA" id="ARBA00009347"/>
    </source>
</evidence>
<reference evidence="6 7" key="1">
    <citation type="submission" date="2024-10" db="EMBL/GenBank/DDBJ databases">
        <title>The Natural Products Discovery Center: Release of the First 8490 Sequenced Strains for Exploring Actinobacteria Biosynthetic Diversity.</title>
        <authorList>
            <person name="Kalkreuter E."/>
            <person name="Kautsar S.A."/>
            <person name="Yang D."/>
            <person name="Bader C.D."/>
            <person name="Teijaro C.N."/>
            <person name="Fluegel L."/>
            <person name="Davis C.M."/>
            <person name="Simpson J.R."/>
            <person name="Lauterbach L."/>
            <person name="Steele A.D."/>
            <person name="Gui C."/>
            <person name="Meng S."/>
            <person name="Li G."/>
            <person name="Viehrig K."/>
            <person name="Ye F."/>
            <person name="Su P."/>
            <person name="Kiefer A.F."/>
            <person name="Nichols A."/>
            <person name="Cepeda A.J."/>
            <person name="Yan W."/>
            <person name="Fan B."/>
            <person name="Jiang Y."/>
            <person name="Adhikari A."/>
            <person name="Zheng C.-J."/>
            <person name="Schuster L."/>
            <person name="Cowan T.M."/>
            <person name="Smanski M.J."/>
            <person name="Chevrette M.G."/>
            <person name="De Carvalho L.P.S."/>
            <person name="Shen B."/>
        </authorList>
    </citation>
    <scope>NUCLEOTIDE SEQUENCE [LARGE SCALE GENOMIC DNA]</scope>
    <source>
        <strain evidence="6 7">NPDC003040</strain>
    </source>
</reference>
<evidence type="ECO:0000256" key="2">
    <source>
        <dbReference type="ARBA" id="ARBA00022630"/>
    </source>
</evidence>
<keyword evidence="3" id="KW-0274">FAD</keyword>
<protein>
    <submittedName>
        <fullName evidence="6">Acyl-CoA dehydrogenase family protein</fullName>
    </submittedName>
</protein>
<dbReference type="Gene3D" id="2.40.110.10">
    <property type="entry name" value="Butyryl-CoA Dehydrogenase, subunit A, domain 2"/>
    <property type="match status" value="1"/>
</dbReference>
<name>A0ABW6QS74_9NOCA</name>
<dbReference type="InterPro" id="IPR012258">
    <property type="entry name" value="Acyl-CoA_oxidase"/>
</dbReference>
<comment type="caution">
    <text evidence="6">The sequence shown here is derived from an EMBL/GenBank/DDBJ whole genome shotgun (WGS) entry which is preliminary data.</text>
</comment>
<dbReference type="EMBL" id="JBIAPI010000002">
    <property type="protein sequence ID" value="MFF3224087.1"/>
    <property type="molecule type" value="Genomic_DNA"/>
</dbReference>
<dbReference type="InterPro" id="IPR036250">
    <property type="entry name" value="AcylCo_DH-like_C"/>
</dbReference>
<dbReference type="InterPro" id="IPR009100">
    <property type="entry name" value="AcylCoA_DH/oxidase_NM_dom_sf"/>
</dbReference>
<dbReference type="SUPFAM" id="SSF56645">
    <property type="entry name" value="Acyl-CoA dehydrogenase NM domain-like"/>
    <property type="match status" value="1"/>
</dbReference>